<feature type="non-terminal residue" evidence="1">
    <location>
        <position position="1"/>
    </location>
</feature>
<accession>A0A9D2VXC7</accession>
<protein>
    <submittedName>
        <fullName evidence="1">Uncharacterized protein</fullName>
    </submittedName>
</protein>
<name>A0A9D2VXC7_9FIRM</name>
<gene>
    <name evidence="1" type="ORF">K8V39_05080</name>
</gene>
<evidence type="ECO:0000313" key="2">
    <source>
        <dbReference type="Proteomes" id="UP000813420"/>
    </source>
</evidence>
<proteinExistence type="predicted"/>
<evidence type="ECO:0000313" key="1">
    <source>
        <dbReference type="EMBL" id="HJH49619.1"/>
    </source>
</evidence>
<dbReference type="AlphaFoldDB" id="A0A9D2VXC7"/>
<reference evidence="1" key="2">
    <citation type="submission" date="2021-09" db="EMBL/GenBank/DDBJ databases">
        <authorList>
            <person name="Gilroy R."/>
        </authorList>
    </citation>
    <scope>NUCLEOTIDE SEQUENCE</scope>
    <source>
        <strain evidence="1">USAMLcec4-12693</strain>
    </source>
</reference>
<reference evidence="1" key="1">
    <citation type="journal article" date="2021" name="PeerJ">
        <title>Extensive microbial diversity within the chicken gut microbiome revealed by metagenomics and culture.</title>
        <authorList>
            <person name="Gilroy R."/>
            <person name="Ravi A."/>
            <person name="Getino M."/>
            <person name="Pursley I."/>
            <person name="Horton D.L."/>
            <person name="Alikhan N.F."/>
            <person name="Baker D."/>
            <person name="Gharbi K."/>
            <person name="Hall N."/>
            <person name="Watson M."/>
            <person name="Adriaenssens E.M."/>
            <person name="Foster-Nyarko E."/>
            <person name="Jarju S."/>
            <person name="Secka A."/>
            <person name="Antonio M."/>
            <person name="Oren A."/>
            <person name="Chaudhuri R.R."/>
            <person name="La Ragione R."/>
            <person name="Hildebrand F."/>
            <person name="Pallen M.J."/>
        </authorList>
    </citation>
    <scope>NUCLEOTIDE SEQUENCE</scope>
    <source>
        <strain evidence="1">USAMLcec4-12693</strain>
    </source>
</reference>
<organism evidence="1 2">
    <name type="scientific">Merdimonas faecis</name>
    <dbReference type="NCBI Taxonomy" id="1653435"/>
    <lineage>
        <taxon>Bacteria</taxon>
        <taxon>Bacillati</taxon>
        <taxon>Bacillota</taxon>
        <taxon>Clostridia</taxon>
        <taxon>Lachnospirales</taxon>
        <taxon>Lachnospiraceae</taxon>
        <taxon>Merdimonas</taxon>
    </lineage>
</organism>
<sequence length="144" mass="17089">ELEQMFDEMLRQIKLFKKKTYSPAFLRAYDSYRELLSGVSSCCADMGEEALTEFAEIIPEYAFQKIQKFSKRDQEKYALNFNLAMVVYVVPLFIHTRDPLCEKLAEMMVEKWNQKKVTKMEIGMSDYEKISSGFKRSWFSFSRH</sequence>
<dbReference type="Proteomes" id="UP000813420">
    <property type="component" value="Unassembled WGS sequence"/>
</dbReference>
<dbReference type="EMBL" id="DYXE01000049">
    <property type="protein sequence ID" value="HJH49619.1"/>
    <property type="molecule type" value="Genomic_DNA"/>
</dbReference>
<comment type="caution">
    <text evidence="1">The sequence shown here is derived from an EMBL/GenBank/DDBJ whole genome shotgun (WGS) entry which is preliminary data.</text>
</comment>